<accession>A0A2U1MW95</accession>
<feature type="signal peptide" evidence="3">
    <location>
        <begin position="1"/>
        <end position="26"/>
    </location>
</feature>
<dbReference type="InterPro" id="IPR033872">
    <property type="entry name" value="nsLTP2"/>
</dbReference>
<keyword evidence="2" id="KW-0446">Lipid-binding</keyword>
<keyword evidence="3" id="KW-0732">Signal</keyword>
<reference evidence="4 5" key="1">
    <citation type="journal article" date="2018" name="Mol. Plant">
        <title>The genome of Artemisia annua provides insight into the evolution of Asteraceae family and artemisinin biosynthesis.</title>
        <authorList>
            <person name="Shen Q."/>
            <person name="Zhang L."/>
            <person name="Liao Z."/>
            <person name="Wang S."/>
            <person name="Yan T."/>
            <person name="Shi P."/>
            <person name="Liu M."/>
            <person name="Fu X."/>
            <person name="Pan Q."/>
            <person name="Wang Y."/>
            <person name="Lv Z."/>
            <person name="Lu X."/>
            <person name="Zhang F."/>
            <person name="Jiang W."/>
            <person name="Ma Y."/>
            <person name="Chen M."/>
            <person name="Hao X."/>
            <person name="Li L."/>
            <person name="Tang Y."/>
            <person name="Lv G."/>
            <person name="Zhou Y."/>
            <person name="Sun X."/>
            <person name="Brodelius P.E."/>
            <person name="Rose J.K.C."/>
            <person name="Tang K."/>
        </authorList>
    </citation>
    <scope>NUCLEOTIDE SEQUENCE [LARGE SCALE GENOMIC DNA]</scope>
    <source>
        <strain evidence="5">cv. Huhao1</strain>
        <tissue evidence="4">Leaf</tissue>
    </source>
</reference>
<proteinExistence type="predicted"/>
<dbReference type="EMBL" id="PKPP01004200">
    <property type="protein sequence ID" value="PWA65543.1"/>
    <property type="molecule type" value="Genomic_DNA"/>
</dbReference>
<dbReference type="GO" id="GO:0008289">
    <property type="term" value="F:lipid binding"/>
    <property type="evidence" value="ECO:0007669"/>
    <property type="project" value="UniProtKB-KW"/>
</dbReference>
<gene>
    <name evidence="4" type="ORF">CTI12_AA258410</name>
</gene>
<evidence type="ECO:0000256" key="1">
    <source>
        <dbReference type="ARBA" id="ARBA00022448"/>
    </source>
</evidence>
<evidence type="ECO:0000313" key="4">
    <source>
        <dbReference type="EMBL" id="PWA65543.1"/>
    </source>
</evidence>
<evidence type="ECO:0000256" key="2">
    <source>
        <dbReference type="ARBA" id="ARBA00023121"/>
    </source>
</evidence>
<organism evidence="4 5">
    <name type="scientific">Artemisia annua</name>
    <name type="common">Sweet wormwood</name>
    <dbReference type="NCBI Taxonomy" id="35608"/>
    <lineage>
        <taxon>Eukaryota</taxon>
        <taxon>Viridiplantae</taxon>
        <taxon>Streptophyta</taxon>
        <taxon>Embryophyta</taxon>
        <taxon>Tracheophyta</taxon>
        <taxon>Spermatophyta</taxon>
        <taxon>Magnoliopsida</taxon>
        <taxon>eudicotyledons</taxon>
        <taxon>Gunneridae</taxon>
        <taxon>Pentapetalae</taxon>
        <taxon>asterids</taxon>
        <taxon>campanulids</taxon>
        <taxon>Asterales</taxon>
        <taxon>Asteraceae</taxon>
        <taxon>Asteroideae</taxon>
        <taxon>Anthemideae</taxon>
        <taxon>Artemisiinae</taxon>
        <taxon>Artemisia</taxon>
    </lineage>
</organism>
<protein>
    <submittedName>
        <fullName evidence="4">Bifunctional inhibitor/plant lipid transfer protein/seed storage helical domain-containing protein</fullName>
    </submittedName>
</protein>
<name>A0A2U1MW95_ARTAN</name>
<dbReference type="Gene3D" id="1.10.110.10">
    <property type="entry name" value="Plant lipid-transfer and hydrophobic proteins"/>
    <property type="match status" value="1"/>
</dbReference>
<dbReference type="OrthoDB" id="665742at2759"/>
<dbReference type="PANTHER" id="PTHR33214">
    <property type="entry name" value="BIFUNCTIONAL INHIBITOR/LIPID-TRANSFER PROTEIN/SEED STORAGE 2S ALBUMIN SUPERFAMILY PROTEIN"/>
    <property type="match status" value="1"/>
</dbReference>
<sequence>MKVLSIIFVMVAMLVLLTAEVQVTKAANCNENVLLAECGENLREGGVPSATCCGILKDQQPCICGYPDHNNWPGLPKICGFCDVPLPHC</sequence>
<dbReference type="Proteomes" id="UP000245207">
    <property type="component" value="Unassembled WGS sequence"/>
</dbReference>
<evidence type="ECO:0000313" key="5">
    <source>
        <dbReference type="Proteomes" id="UP000245207"/>
    </source>
</evidence>
<dbReference type="InterPro" id="IPR036312">
    <property type="entry name" value="Bifun_inhib/LTP/seed_sf"/>
</dbReference>
<feature type="chain" id="PRO_5015738547" evidence="3">
    <location>
        <begin position="27"/>
        <end position="89"/>
    </location>
</feature>
<evidence type="ECO:0000256" key="3">
    <source>
        <dbReference type="SAM" id="SignalP"/>
    </source>
</evidence>
<keyword evidence="5" id="KW-1185">Reference proteome</keyword>
<dbReference type="PANTHER" id="PTHR33214:SF69">
    <property type="entry name" value="BIFUNCTIONAL INHIBITOR_LIPID-TRANSFER PROTEIN_SEED STORAGE 2S ALBUMIN SUPERFAMILY PROTEIN"/>
    <property type="match status" value="1"/>
</dbReference>
<keyword evidence="1" id="KW-0813">Transport</keyword>
<dbReference type="GO" id="GO:0006869">
    <property type="term" value="P:lipid transport"/>
    <property type="evidence" value="ECO:0007669"/>
    <property type="project" value="InterPro"/>
</dbReference>
<comment type="caution">
    <text evidence="4">The sequence shown here is derived from an EMBL/GenBank/DDBJ whole genome shotgun (WGS) entry which is preliminary data.</text>
</comment>
<dbReference type="SUPFAM" id="SSF47699">
    <property type="entry name" value="Bifunctional inhibitor/lipid-transfer protein/seed storage 2S albumin"/>
    <property type="match status" value="1"/>
</dbReference>
<dbReference type="AlphaFoldDB" id="A0A2U1MW95"/>